<proteinExistence type="predicted"/>
<name>A0A399ET64_9DEIN</name>
<organism evidence="2 3">
    <name type="scientific">Meiothermus luteus</name>
    <dbReference type="NCBI Taxonomy" id="2026184"/>
    <lineage>
        <taxon>Bacteria</taxon>
        <taxon>Thermotogati</taxon>
        <taxon>Deinococcota</taxon>
        <taxon>Deinococci</taxon>
        <taxon>Thermales</taxon>
        <taxon>Thermaceae</taxon>
        <taxon>Meiothermus</taxon>
    </lineage>
</organism>
<keyword evidence="3" id="KW-1185">Reference proteome</keyword>
<comment type="caution">
    <text evidence="2">The sequence shown here is derived from an EMBL/GenBank/DDBJ whole genome shotgun (WGS) entry which is preliminary data.</text>
</comment>
<dbReference type="RefSeq" id="WP_119359965.1">
    <property type="nucleotide sequence ID" value="NZ_QWKZ01000034.1"/>
</dbReference>
<feature type="signal peptide" evidence="1">
    <location>
        <begin position="1"/>
        <end position="24"/>
    </location>
</feature>
<evidence type="ECO:0000313" key="3">
    <source>
        <dbReference type="Proteomes" id="UP000265800"/>
    </source>
</evidence>
<gene>
    <name evidence="2" type="ORF">Mlute_01315</name>
</gene>
<evidence type="ECO:0008006" key="4">
    <source>
        <dbReference type="Google" id="ProtNLM"/>
    </source>
</evidence>
<feature type="chain" id="PRO_5017401699" description="DUF4398 domain-containing protein" evidence="1">
    <location>
        <begin position="25"/>
        <end position="198"/>
    </location>
</feature>
<evidence type="ECO:0000256" key="1">
    <source>
        <dbReference type="SAM" id="SignalP"/>
    </source>
</evidence>
<accession>A0A399ET64</accession>
<reference evidence="2 3" key="1">
    <citation type="submission" date="2018-08" db="EMBL/GenBank/DDBJ databases">
        <title>Meiothermus luteus KCTC 52599 genome sequencing project.</title>
        <authorList>
            <person name="Da Costa M.S."/>
            <person name="Albuquerque L."/>
            <person name="Raposo P."/>
            <person name="Froufe H.J.C."/>
            <person name="Barroso C.S."/>
            <person name="Egas C."/>
        </authorList>
    </citation>
    <scope>NUCLEOTIDE SEQUENCE [LARGE SCALE GENOMIC DNA]</scope>
    <source>
        <strain evidence="2 3">KCTC 52599</strain>
    </source>
</reference>
<dbReference type="Proteomes" id="UP000265800">
    <property type="component" value="Unassembled WGS sequence"/>
</dbReference>
<keyword evidence="1" id="KW-0732">Signal</keyword>
<dbReference type="EMBL" id="QWKZ01000034">
    <property type="protein sequence ID" value="RIH86259.1"/>
    <property type="molecule type" value="Genomic_DNA"/>
</dbReference>
<sequence>MPNKRLFILMTVLSALGLPSLAQPAPPAPGAPLPAPAPGVPYGYREAEQAGRELARAQYLASIVTPSHLKSLAEELLRRAQGEYQAGQYYRAKERAKASSLVFEALRFQEVVPGTPYPMYVGPGKGGRRAYEAPYRAQEAIIRAEYEAGYYRMNNPTVSQLIQEAKRLLAQGSDLARAEAAHRMARAAHHLIKAERGF</sequence>
<dbReference type="OrthoDB" id="27520at2"/>
<evidence type="ECO:0000313" key="2">
    <source>
        <dbReference type="EMBL" id="RIH86259.1"/>
    </source>
</evidence>
<dbReference type="AlphaFoldDB" id="A0A399ET64"/>
<protein>
    <recommendedName>
        <fullName evidence="4">DUF4398 domain-containing protein</fullName>
    </recommendedName>
</protein>